<evidence type="ECO:0000256" key="13">
    <source>
        <dbReference type="ARBA" id="ARBA00023180"/>
    </source>
</evidence>
<evidence type="ECO:0000313" key="16">
    <source>
        <dbReference type="EMBL" id="KAJ7770532.1"/>
    </source>
</evidence>
<gene>
    <name evidence="16" type="ORF">B0H16DRAFT_214708</name>
</gene>
<dbReference type="GO" id="GO:0016705">
    <property type="term" value="F:oxidoreductase activity, acting on paired donors, with incorporation or reduction of molecular oxygen"/>
    <property type="evidence" value="ECO:0007669"/>
    <property type="project" value="InterPro"/>
</dbReference>
<evidence type="ECO:0000256" key="14">
    <source>
        <dbReference type="PIRSR" id="PIRSR602401-1"/>
    </source>
</evidence>
<dbReference type="InterPro" id="IPR017972">
    <property type="entry name" value="Cyt_P450_CS"/>
</dbReference>
<keyword evidence="6" id="KW-0812">Transmembrane</keyword>
<dbReference type="GO" id="GO:0005506">
    <property type="term" value="F:iron ion binding"/>
    <property type="evidence" value="ECO:0007669"/>
    <property type="project" value="InterPro"/>
</dbReference>
<dbReference type="GO" id="GO:0020037">
    <property type="term" value="F:heme binding"/>
    <property type="evidence" value="ECO:0007669"/>
    <property type="project" value="InterPro"/>
</dbReference>
<dbReference type="PROSITE" id="PS00086">
    <property type="entry name" value="CYTOCHROME_P450"/>
    <property type="match status" value="1"/>
</dbReference>
<evidence type="ECO:0000256" key="4">
    <source>
        <dbReference type="ARBA" id="ARBA00010617"/>
    </source>
</evidence>
<dbReference type="InterPro" id="IPR002401">
    <property type="entry name" value="Cyt_P450_E_grp-I"/>
</dbReference>
<keyword evidence="10 14" id="KW-0408">Iron</keyword>
<dbReference type="AlphaFoldDB" id="A0AAD7JU20"/>
<evidence type="ECO:0000313" key="17">
    <source>
        <dbReference type="Proteomes" id="UP001215598"/>
    </source>
</evidence>
<protein>
    <submittedName>
        <fullName evidence="16">Cytochrome P450</fullName>
    </submittedName>
</protein>
<dbReference type="SUPFAM" id="SSF48264">
    <property type="entry name" value="Cytochrome P450"/>
    <property type="match status" value="1"/>
</dbReference>
<dbReference type="Pfam" id="PF00067">
    <property type="entry name" value="p450"/>
    <property type="match status" value="1"/>
</dbReference>
<dbReference type="Gene3D" id="1.10.630.10">
    <property type="entry name" value="Cytochrome P450"/>
    <property type="match status" value="1"/>
</dbReference>
<proteinExistence type="inferred from homology"/>
<dbReference type="InterPro" id="IPR050364">
    <property type="entry name" value="Cytochrome_P450_fung"/>
</dbReference>
<evidence type="ECO:0000256" key="15">
    <source>
        <dbReference type="RuleBase" id="RU000461"/>
    </source>
</evidence>
<dbReference type="PANTHER" id="PTHR46300">
    <property type="entry name" value="P450, PUTATIVE (EUROFUNG)-RELATED-RELATED"/>
    <property type="match status" value="1"/>
</dbReference>
<evidence type="ECO:0000256" key="2">
    <source>
        <dbReference type="ARBA" id="ARBA00004167"/>
    </source>
</evidence>
<sequence>MPVTLLSAVILGCFLLLLLRIGRRERGLPPGPPTVPLLGNLHLMPNAAEMPFKFMERSRKYGEIISVRIGSSTMIILSSPRAIKEVVDKQGWTTSSRPANYLAGLAAGGYHILFARDSAISLDHSLIRSCPNSRPAPQLRKLKNAIARFFSPTNSLGGVPVQAAESTQLLHELMTQPENFIASIRRYTHSVAMITTYGQRVPSLTSPQMQGFYQMLHRFLHIQLPGVYPPLDLVPVLKYLPNRWAPWRAACRRSKSEMAAFHLRFASAAEARCSAGRGKSFMDFISGMDLAPEEYDDVFSYTGFALVEAGSDPNSAFVLSLVLVLSIYTEHQERARREIEAVVGTARLPDLADFGCLPFVDALIREIIRIRPPFPIGVPHLATDDIRYKDYIVPKGATVILNTYSVFHSPEIFEEPEAFNPDRFLKSEHGTRPGMDADFRDNFLFGGGRRICPGQYTARAMMQLTTMRLIWAFGFGSAKNPKTGQPVGLDFYAPEFVVMPYPFQCAIEPRTIERRKLVEQAFNDSRLLLQRYEH</sequence>
<comment type="caution">
    <text evidence="16">The sequence shown here is derived from an EMBL/GenBank/DDBJ whole genome shotgun (WGS) entry which is preliminary data.</text>
</comment>
<comment type="subcellular location">
    <subcellularLocation>
        <location evidence="2">Membrane</location>
        <topology evidence="2">Single-pass membrane protein</topology>
    </subcellularLocation>
</comment>
<keyword evidence="5 14" id="KW-0349">Heme</keyword>
<comment type="pathway">
    <text evidence="3">Secondary metabolite biosynthesis.</text>
</comment>
<dbReference type="InterPro" id="IPR001128">
    <property type="entry name" value="Cyt_P450"/>
</dbReference>
<dbReference type="GO" id="GO:0016020">
    <property type="term" value="C:membrane"/>
    <property type="evidence" value="ECO:0007669"/>
    <property type="project" value="UniProtKB-SubCell"/>
</dbReference>
<keyword evidence="11 15" id="KW-0503">Monooxygenase</keyword>
<dbReference type="Proteomes" id="UP001215598">
    <property type="component" value="Unassembled WGS sequence"/>
</dbReference>
<evidence type="ECO:0000256" key="12">
    <source>
        <dbReference type="ARBA" id="ARBA00023136"/>
    </source>
</evidence>
<keyword evidence="7 14" id="KW-0479">Metal-binding</keyword>
<dbReference type="GO" id="GO:0004497">
    <property type="term" value="F:monooxygenase activity"/>
    <property type="evidence" value="ECO:0007669"/>
    <property type="project" value="UniProtKB-KW"/>
</dbReference>
<comment type="similarity">
    <text evidence="4 15">Belongs to the cytochrome P450 family.</text>
</comment>
<name>A0AAD7JU20_9AGAR</name>
<evidence type="ECO:0000256" key="1">
    <source>
        <dbReference type="ARBA" id="ARBA00001971"/>
    </source>
</evidence>
<evidence type="ECO:0000256" key="5">
    <source>
        <dbReference type="ARBA" id="ARBA00022617"/>
    </source>
</evidence>
<organism evidence="16 17">
    <name type="scientific">Mycena metata</name>
    <dbReference type="NCBI Taxonomy" id="1033252"/>
    <lineage>
        <taxon>Eukaryota</taxon>
        <taxon>Fungi</taxon>
        <taxon>Dikarya</taxon>
        <taxon>Basidiomycota</taxon>
        <taxon>Agaricomycotina</taxon>
        <taxon>Agaricomycetes</taxon>
        <taxon>Agaricomycetidae</taxon>
        <taxon>Agaricales</taxon>
        <taxon>Marasmiineae</taxon>
        <taxon>Mycenaceae</taxon>
        <taxon>Mycena</taxon>
    </lineage>
</organism>
<reference evidence="16" key="1">
    <citation type="submission" date="2023-03" db="EMBL/GenBank/DDBJ databases">
        <title>Massive genome expansion in bonnet fungi (Mycena s.s.) driven by repeated elements and novel gene families across ecological guilds.</title>
        <authorList>
            <consortium name="Lawrence Berkeley National Laboratory"/>
            <person name="Harder C.B."/>
            <person name="Miyauchi S."/>
            <person name="Viragh M."/>
            <person name="Kuo A."/>
            <person name="Thoen E."/>
            <person name="Andreopoulos B."/>
            <person name="Lu D."/>
            <person name="Skrede I."/>
            <person name="Drula E."/>
            <person name="Henrissat B."/>
            <person name="Morin E."/>
            <person name="Kohler A."/>
            <person name="Barry K."/>
            <person name="LaButti K."/>
            <person name="Morin E."/>
            <person name="Salamov A."/>
            <person name="Lipzen A."/>
            <person name="Mereny Z."/>
            <person name="Hegedus B."/>
            <person name="Baldrian P."/>
            <person name="Stursova M."/>
            <person name="Weitz H."/>
            <person name="Taylor A."/>
            <person name="Grigoriev I.V."/>
            <person name="Nagy L.G."/>
            <person name="Martin F."/>
            <person name="Kauserud H."/>
        </authorList>
    </citation>
    <scope>NUCLEOTIDE SEQUENCE</scope>
    <source>
        <strain evidence="16">CBHHK182m</strain>
    </source>
</reference>
<evidence type="ECO:0000256" key="8">
    <source>
        <dbReference type="ARBA" id="ARBA00022989"/>
    </source>
</evidence>
<evidence type="ECO:0000256" key="3">
    <source>
        <dbReference type="ARBA" id="ARBA00005179"/>
    </source>
</evidence>
<feature type="binding site" description="axial binding residue" evidence="14">
    <location>
        <position position="452"/>
    </location>
    <ligand>
        <name>heme</name>
        <dbReference type="ChEBI" id="CHEBI:30413"/>
    </ligand>
    <ligandPart>
        <name>Fe</name>
        <dbReference type="ChEBI" id="CHEBI:18248"/>
    </ligandPart>
</feature>
<dbReference type="PANTHER" id="PTHR46300:SF2">
    <property type="entry name" value="CYTOCHROME P450 MONOOXYGENASE ALNH-RELATED"/>
    <property type="match status" value="1"/>
</dbReference>
<keyword evidence="13" id="KW-0325">Glycoprotein</keyword>
<dbReference type="InterPro" id="IPR036396">
    <property type="entry name" value="Cyt_P450_sf"/>
</dbReference>
<evidence type="ECO:0000256" key="6">
    <source>
        <dbReference type="ARBA" id="ARBA00022692"/>
    </source>
</evidence>
<comment type="cofactor">
    <cofactor evidence="1 14">
        <name>heme</name>
        <dbReference type="ChEBI" id="CHEBI:30413"/>
    </cofactor>
</comment>
<dbReference type="EMBL" id="JARKIB010000016">
    <property type="protein sequence ID" value="KAJ7770532.1"/>
    <property type="molecule type" value="Genomic_DNA"/>
</dbReference>
<dbReference type="PRINTS" id="PR00463">
    <property type="entry name" value="EP450I"/>
</dbReference>
<keyword evidence="17" id="KW-1185">Reference proteome</keyword>
<evidence type="ECO:0000256" key="7">
    <source>
        <dbReference type="ARBA" id="ARBA00022723"/>
    </source>
</evidence>
<keyword evidence="9 15" id="KW-0560">Oxidoreductase</keyword>
<accession>A0AAD7JU20</accession>
<keyword evidence="8" id="KW-1133">Transmembrane helix</keyword>
<evidence type="ECO:0000256" key="11">
    <source>
        <dbReference type="ARBA" id="ARBA00023033"/>
    </source>
</evidence>
<keyword evidence="12" id="KW-0472">Membrane</keyword>
<evidence type="ECO:0000256" key="10">
    <source>
        <dbReference type="ARBA" id="ARBA00023004"/>
    </source>
</evidence>
<evidence type="ECO:0000256" key="9">
    <source>
        <dbReference type="ARBA" id="ARBA00023002"/>
    </source>
</evidence>